<dbReference type="InterPro" id="IPR050904">
    <property type="entry name" value="Adhesion/Biosynth-related"/>
</dbReference>
<dbReference type="GO" id="GO:0030198">
    <property type="term" value="P:extracellular matrix organization"/>
    <property type="evidence" value="ECO:0007669"/>
    <property type="project" value="TreeGrafter"/>
</dbReference>
<feature type="domain" description="FAS1" evidence="2">
    <location>
        <begin position="283"/>
        <end position="412"/>
    </location>
</feature>
<dbReference type="EMBL" id="JAWDGP010005542">
    <property type="protein sequence ID" value="KAK3756181.1"/>
    <property type="molecule type" value="Genomic_DNA"/>
</dbReference>
<dbReference type="SMART" id="SM00554">
    <property type="entry name" value="FAS1"/>
    <property type="match status" value="2"/>
</dbReference>
<keyword evidence="1" id="KW-0812">Transmembrane</keyword>
<accession>A0AAE1D3N8</accession>
<feature type="domain" description="FAS1" evidence="2">
    <location>
        <begin position="144"/>
        <end position="279"/>
    </location>
</feature>
<name>A0AAE1D3N8_9GAST</name>
<dbReference type="FunFam" id="2.30.180.10:FF:000032">
    <property type="entry name" value="Fasciclin domain-containing protein, putative"/>
    <property type="match status" value="2"/>
</dbReference>
<dbReference type="Proteomes" id="UP001283361">
    <property type="component" value="Unassembled WGS sequence"/>
</dbReference>
<dbReference type="GO" id="GO:0005615">
    <property type="term" value="C:extracellular space"/>
    <property type="evidence" value="ECO:0007669"/>
    <property type="project" value="TreeGrafter"/>
</dbReference>
<dbReference type="PANTHER" id="PTHR10900">
    <property type="entry name" value="PERIOSTIN-RELATED"/>
    <property type="match status" value="1"/>
</dbReference>
<evidence type="ECO:0000259" key="2">
    <source>
        <dbReference type="PROSITE" id="PS50213"/>
    </source>
</evidence>
<dbReference type="GO" id="GO:0031012">
    <property type="term" value="C:extracellular matrix"/>
    <property type="evidence" value="ECO:0007669"/>
    <property type="project" value="TreeGrafter"/>
</dbReference>
<dbReference type="Gene3D" id="2.30.180.10">
    <property type="entry name" value="FAS1 domain"/>
    <property type="match status" value="2"/>
</dbReference>
<dbReference type="InterPro" id="IPR036378">
    <property type="entry name" value="FAS1_dom_sf"/>
</dbReference>
<dbReference type="GO" id="GO:0007155">
    <property type="term" value="P:cell adhesion"/>
    <property type="evidence" value="ECO:0007669"/>
    <property type="project" value="TreeGrafter"/>
</dbReference>
<keyword evidence="1" id="KW-0472">Membrane</keyword>
<keyword evidence="4" id="KW-1185">Reference proteome</keyword>
<evidence type="ECO:0000256" key="1">
    <source>
        <dbReference type="SAM" id="Phobius"/>
    </source>
</evidence>
<dbReference type="GO" id="GO:0050839">
    <property type="term" value="F:cell adhesion molecule binding"/>
    <property type="evidence" value="ECO:0007669"/>
    <property type="project" value="TreeGrafter"/>
</dbReference>
<dbReference type="SUPFAM" id="SSF82153">
    <property type="entry name" value="FAS1 domain"/>
    <property type="match status" value="2"/>
</dbReference>
<feature type="transmembrane region" description="Helical" evidence="1">
    <location>
        <begin position="74"/>
        <end position="95"/>
    </location>
</feature>
<gene>
    <name evidence="3" type="ORF">RRG08_064287</name>
</gene>
<dbReference type="InterPro" id="IPR000782">
    <property type="entry name" value="FAS1_domain"/>
</dbReference>
<dbReference type="AlphaFoldDB" id="A0AAE1D3N8"/>
<organism evidence="3 4">
    <name type="scientific">Elysia crispata</name>
    <name type="common">lettuce slug</name>
    <dbReference type="NCBI Taxonomy" id="231223"/>
    <lineage>
        <taxon>Eukaryota</taxon>
        <taxon>Metazoa</taxon>
        <taxon>Spiralia</taxon>
        <taxon>Lophotrochozoa</taxon>
        <taxon>Mollusca</taxon>
        <taxon>Gastropoda</taxon>
        <taxon>Heterobranchia</taxon>
        <taxon>Euthyneura</taxon>
        <taxon>Panpulmonata</taxon>
        <taxon>Sacoglossa</taxon>
        <taxon>Placobranchoidea</taxon>
        <taxon>Plakobranchidae</taxon>
        <taxon>Elysia</taxon>
    </lineage>
</organism>
<dbReference type="PROSITE" id="PS50213">
    <property type="entry name" value="FAS1"/>
    <property type="match status" value="2"/>
</dbReference>
<reference evidence="3" key="1">
    <citation type="journal article" date="2023" name="G3 (Bethesda)">
        <title>A reference genome for the long-term kleptoplast-retaining sea slug Elysia crispata morphotype clarki.</title>
        <authorList>
            <person name="Eastman K.E."/>
            <person name="Pendleton A.L."/>
            <person name="Shaikh M.A."/>
            <person name="Suttiyut T."/>
            <person name="Ogas R."/>
            <person name="Tomko P."/>
            <person name="Gavelis G."/>
            <person name="Widhalm J.R."/>
            <person name="Wisecaver J.H."/>
        </authorList>
    </citation>
    <scope>NUCLEOTIDE SEQUENCE</scope>
    <source>
        <strain evidence="3">ECLA1</strain>
    </source>
</reference>
<proteinExistence type="predicted"/>
<sequence>MTDNVLKKKNKTSQLPGTEPDDWCGRDLVLVEFHLPISRNSRNTRNCERSERRKSQFCFVFFSSTDKTTMNMKLLQMFVLLAVAAGSGTAMSQFLNMNIDNVKRMVLEYEPVLHDHLKNIEGIPYKSLAVLQLRENILKAESVAADPIPAVAEKLGLKELVKNVIKAGLKDTLESAGPFTVFGPTDDAFANLPGWVKKEIANVTVLGEVLKFHVLSGKVESKSLKNELQVPTVEGSKLRINLYTKDSKTVATAQCAPIDLGRVDKMASNGIIHVLNAVMIPPAGNIVSTLAACPVFKTLVEAVKVAGLVDTLSSPGPFTLFAPTDKAFDKLPPGTLEKLLKNPTELAKILKYHVVSGTFCSAGLSSGNVQTVEGQEVAIKVSADGVVVNESKVIYADGSVSNGVVHAIDTVLLPPGYVLP</sequence>
<evidence type="ECO:0000313" key="4">
    <source>
        <dbReference type="Proteomes" id="UP001283361"/>
    </source>
</evidence>
<evidence type="ECO:0000313" key="3">
    <source>
        <dbReference type="EMBL" id="KAK3756181.1"/>
    </source>
</evidence>
<dbReference type="PANTHER" id="PTHR10900:SF77">
    <property type="entry name" value="FI19380P1"/>
    <property type="match status" value="1"/>
</dbReference>
<keyword evidence="1" id="KW-1133">Transmembrane helix</keyword>
<protein>
    <recommendedName>
        <fullName evidence="2">FAS1 domain-containing protein</fullName>
    </recommendedName>
</protein>
<dbReference type="Pfam" id="PF02469">
    <property type="entry name" value="Fasciclin"/>
    <property type="match status" value="2"/>
</dbReference>
<comment type="caution">
    <text evidence="3">The sequence shown here is derived from an EMBL/GenBank/DDBJ whole genome shotgun (WGS) entry which is preliminary data.</text>
</comment>